<dbReference type="AlphaFoldDB" id="A0A448WXK5"/>
<name>A0A448WXK5_9PLAT</name>
<sequence length="76" mass="8591">MANSVAITKHLTEKPIDLRTSWDQEPAFDGSQKTETYTCEFYIAFIAQQVTFYSHAVDIFTLSQGEGADDTRVLLK</sequence>
<evidence type="ECO:0000313" key="1">
    <source>
        <dbReference type="EMBL" id="VEL22772.1"/>
    </source>
</evidence>
<protein>
    <submittedName>
        <fullName evidence="1">Uncharacterized protein</fullName>
    </submittedName>
</protein>
<organism evidence="1 2">
    <name type="scientific">Protopolystoma xenopodis</name>
    <dbReference type="NCBI Taxonomy" id="117903"/>
    <lineage>
        <taxon>Eukaryota</taxon>
        <taxon>Metazoa</taxon>
        <taxon>Spiralia</taxon>
        <taxon>Lophotrochozoa</taxon>
        <taxon>Platyhelminthes</taxon>
        <taxon>Monogenea</taxon>
        <taxon>Polyopisthocotylea</taxon>
        <taxon>Polystomatidea</taxon>
        <taxon>Polystomatidae</taxon>
        <taxon>Protopolystoma</taxon>
    </lineage>
</organism>
<gene>
    <name evidence="1" type="ORF">PXEA_LOCUS16212</name>
</gene>
<dbReference type="Proteomes" id="UP000784294">
    <property type="component" value="Unassembled WGS sequence"/>
</dbReference>
<evidence type="ECO:0000313" key="2">
    <source>
        <dbReference type="Proteomes" id="UP000784294"/>
    </source>
</evidence>
<keyword evidence="2" id="KW-1185">Reference proteome</keyword>
<dbReference type="EMBL" id="CAAALY010058326">
    <property type="protein sequence ID" value="VEL22772.1"/>
    <property type="molecule type" value="Genomic_DNA"/>
</dbReference>
<reference evidence="1" key="1">
    <citation type="submission" date="2018-11" db="EMBL/GenBank/DDBJ databases">
        <authorList>
            <consortium name="Pathogen Informatics"/>
        </authorList>
    </citation>
    <scope>NUCLEOTIDE SEQUENCE</scope>
</reference>
<proteinExistence type="predicted"/>
<accession>A0A448WXK5</accession>
<comment type="caution">
    <text evidence="1">The sequence shown here is derived from an EMBL/GenBank/DDBJ whole genome shotgun (WGS) entry which is preliminary data.</text>
</comment>